<keyword evidence="2" id="KW-1185">Reference proteome</keyword>
<dbReference type="Gene3D" id="2.60.40.10">
    <property type="entry name" value="Immunoglobulins"/>
    <property type="match status" value="1"/>
</dbReference>
<dbReference type="PROSITE" id="PS51257">
    <property type="entry name" value="PROKAR_LIPOPROTEIN"/>
    <property type="match status" value="1"/>
</dbReference>
<comment type="caution">
    <text evidence="1">The sequence shown here is derived from an EMBL/GenBank/DDBJ whole genome shotgun (WGS) entry which is preliminary data.</text>
</comment>
<gene>
    <name evidence="1" type="ORF">POL58_28495</name>
</gene>
<dbReference type="RefSeq" id="WP_272002361.1">
    <property type="nucleotide sequence ID" value="NZ_JAQNDN010000018.1"/>
</dbReference>
<protein>
    <submittedName>
        <fullName evidence="1">IPT/TIG domain-containing protein</fullName>
    </submittedName>
</protein>
<evidence type="ECO:0000313" key="1">
    <source>
        <dbReference type="EMBL" id="MDC0671720.1"/>
    </source>
</evidence>
<evidence type="ECO:0000313" key="2">
    <source>
        <dbReference type="Proteomes" id="UP001217838"/>
    </source>
</evidence>
<dbReference type="SUPFAM" id="SSF81296">
    <property type="entry name" value="E set domains"/>
    <property type="match status" value="1"/>
</dbReference>
<dbReference type="EMBL" id="JAQNDN010000018">
    <property type="protein sequence ID" value="MDC0671720.1"/>
    <property type="molecule type" value="Genomic_DNA"/>
</dbReference>
<dbReference type="Proteomes" id="UP001217838">
    <property type="component" value="Unassembled WGS sequence"/>
</dbReference>
<dbReference type="InterPro" id="IPR014756">
    <property type="entry name" value="Ig_E-set"/>
</dbReference>
<proteinExistence type="predicted"/>
<organism evidence="1 2">
    <name type="scientific">Nannocystis radixulma</name>
    <dbReference type="NCBI Taxonomy" id="2995305"/>
    <lineage>
        <taxon>Bacteria</taxon>
        <taxon>Pseudomonadati</taxon>
        <taxon>Myxococcota</taxon>
        <taxon>Polyangia</taxon>
        <taxon>Nannocystales</taxon>
        <taxon>Nannocystaceae</taxon>
        <taxon>Nannocystis</taxon>
    </lineage>
</organism>
<dbReference type="InterPro" id="IPR013783">
    <property type="entry name" value="Ig-like_fold"/>
</dbReference>
<reference evidence="1 2" key="1">
    <citation type="submission" date="2022-11" db="EMBL/GenBank/DDBJ databases">
        <title>Minimal conservation of predation-associated metabolite biosynthetic gene clusters underscores biosynthetic potential of Myxococcota including descriptions for ten novel species: Archangium lansinium sp. nov., Myxococcus landrumus sp. nov., Nannocystis bai.</title>
        <authorList>
            <person name="Ahearne A."/>
            <person name="Stevens C."/>
            <person name="Dowd S."/>
        </authorList>
    </citation>
    <scope>NUCLEOTIDE SEQUENCE [LARGE SCALE GENOMIC DNA]</scope>
    <source>
        <strain evidence="1 2">NCELM</strain>
    </source>
</reference>
<dbReference type="CDD" id="cd00102">
    <property type="entry name" value="IPT"/>
    <property type="match status" value="1"/>
</dbReference>
<accession>A0ABT5BC70</accession>
<name>A0ABT5BC70_9BACT</name>
<sequence>MRAGLRFLVLACVAAACGGPTELRVEPAEGDGDGGQVVRVVGSDFLGHGPAVVYFGMRSARAVVVEDEHHISVKTPEAEEFAAVDVRIDFADGTSHTLPQAFTYKQVAGKPLRPVLFKPGVLPVPTAP</sequence>